<organism evidence="1 2">
    <name type="scientific">Acidithiobacillus ferrooxidans</name>
    <name type="common">Thiobacillus ferrooxidans</name>
    <dbReference type="NCBI Taxonomy" id="920"/>
    <lineage>
        <taxon>Bacteria</taxon>
        <taxon>Pseudomonadati</taxon>
        <taxon>Pseudomonadota</taxon>
        <taxon>Acidithiobacillia</taxon>
        <taxon>Acidithiobacillales</taxon>
        <taxon>Acidithiobacillaceae</taxon>
        <taxon>Acidithiobacillus</taxon>
    </lineage>
</organism>
<gene>
    <name evidence="1" type="ORF">A4H96_12840</name>
</gene>
<dbReference type="AlphaFoldDB" id="A0A179B7H3"/>
<sequence>MKRINAYVTAVIFTLWGGATHASTQDISAIDGYIHAVTVGENGYDADHATMMHALFSVVGGAHPTNRYLRSLISQTENDLTKLEMLQAPRLSNATAEDFLQSAAIYNQAYAANAAKILQQFFSVGQNYSIQSYMRDSALEDAKGSGYTQKAIKDMRMSLESEGIRRGQVYAIMQRAAR</sequence>
<proteinExistence type="predicted"/>
<evidence type="ECO:0000313" key="2">
    <source>
        <dbReference type="Proteomes" id="UP000078302"/>
    </source>
</evidence>
<dbReference type="EMBL" id="LVXZ01000200">
    <property type="protein sequence ID" value="OAP87627.1"/>
    <property type="molecule type" value="Genomic_DNA"/>
</dbReference>
<comment type="caution">
    <text evidence="1">The sequence shown here is derived from an EMBL/GenBank/DDBJ whole genome shotgun (WGS) entry which is preliminary data.</text>
</comment>
<name>A0A179B7H3_ACIFR</name>
<dbReference type="RefSeq" id="WP_064219955.1">
    <property type="nucleotide sequence ID" value="NZ_LVXZ01000200.1"/>
</dbReference>
<accession>A0A179B7H3</accession>
<reference evidence="1 2" key="1">
    <citation type="submission" date="2016-04" db="EMBL/GenBank/DDBJ databases">
        <title>Acidithiobacillus ferrooxidans genome sequencing and assembly.</title>
        <authorList>
            <person name="Zhou Z."/>
        </authorList>
    </citation>
    <scope>NUCLEOTIDE SEQUENCE [LARGE SCALE GENOMIC DNA]</scope>
    <source>
        <strain evidence="1 2">BY0502</strain>
    </source>
</reference>
<evidence type="ECO:0000313" key="1">
    <source>
        <dbReference type="EMBL" id="OAP87627.1"/>
    </source>
</evidence>
<keyword evidence="2" id="KW-1185">Reference proteome</keyword>
<dbReference type="Proteomes" id="UP000078302">
    <property type="component" value="Unassembled WGS sequence"/>
</dbReference>
<protein>
    <submittedName>
        <fullName evidence="1">Uncharacterized protein</fullName>
    </submittedName>
</protein>